<sequence length="288" mass="30912">MSPRPELPEDGLASNSVILALAVVFSLSTRGCLRPLHPTWLSGISLFTVVASACGAVKSPAIFPSAWLVSSSRIRLLFTSTGCRRSCDTAAISCIGVRSGWVTSDSSMSPPWVLNTALSQDSFSSVPVQWSSFASCAVWACVKGRSSYLNTSIITTSSIPKLPGAACWQPSSDICRTFSLRAVCRPPAGIPCSAVFGMGYISAAPSSCQSNAGRLLSFVWSFGMFSVMSWRCSVVVLPVICSRCVSPSCSISISSKTGRWYLFMLPLERSVIRPHKLVMDLDRLPIVF</sequence>
<gene>
    <name evidence="1" type="ORF">FB567DRAFT_515230</name>
</gene>
<name>A0A8K0W450_9PLEO</name>
<evidence type="ECO:0000313" key="2">
    <source>
        <dbReference type="Proteomes" id="UP000813461"/>
    </source>
</evidence>
<keyword evidence="2" id="KW-1185">Reference proteome</keyword>
<proteinExistence type="predicted"/>
<reference evidence="1" key="1">
    <citation type="journal article" date="2021" name="Nat. Commun.">
        <title>Genetic determinants of endophytism in the Arabidopsis root mycobiome.</title>
        <authorList>
            <person name="Mesny F."/>
            <person name="Miyauchi S."/>
            <person name="Thiergart T."/>
            <person name="Pickel B."/>
            <person name="Atanasova L."/>
            <person name="Karlsson M."/>
            <person name="Huettel B."/>
            <person name="Barry K.W."/>
            <person name="Haridas S."/>
            <person name="Chen C."/>
            <person name="Bauer D."/>
            <person name="Andreopoulos W."/>
            <person name="Pangilinan J."/>
            <person name="LaButti K."/>
            <person name="Riley R."/>
            <person name="Lipzen A."/>
            <person name="Clum A."/>
            <person name="Drula E."/>
            <person name="Henrissat B."/>
            <person name="Kohler A."/>
            <person name="Grigoriev I.V."/>
            <person name="Martin F.M."/>
            <person name="Hacquard S."/>
        </authorList>
    </citation>
    <scope>NUCLEOTIDE SEQUENCE</scope>
    <source>
        <strain evidence="1">MPI-SDFR-AT-0120</strain>
    </source>
</reference>
<protein>
    <submittedName>
        <fullName evidence="1">Uncharacterized protein</fullName>
    </submittedName>
</protein>
<dbReference type="EMBL" id="JAGMVJ010000002">
    <property type="protein sequence ID" value="KAH7093380.1"/>
    <property type="molecule type" value="Genomic_DNA"/>
</dbReference>
<dbReference type="Proteomes" id="UP000813461">
    <property type="component" value="Unassembled WGS sequence"/>
</dbReference>
<evidence type="ECO:0000313" key="1">
    <source>
        <dbReference type="EMBL" id="KAH7093380.1"/>
    </source>
</evidence>
<comment type="caution">
    <text evidence="1">The sequence shown here is derived from an EMBL/GenBank/DDBJ whole genome shotgun (WGS) entry which is preliminary data.</text>
</comment>
<accession>A0A8K0W450</accession>
<dbReference type="AlphaFoldDB" id="A0A8K0W450"/>
<organism evidence="1 2">
    <name type="scientific">Paraphoma chrysanthemicola</name>
    <dbReference type="NCBI Taxonomy" id="798071"/>
    <lineage>
        <taxon>Eukaryota</taxon>
        <taxon>Fungi</taxon>
        <taxon>Dikarya</taxon>
        <taxon>Ascomycota</taxon>
        <taxon>Pezizomycotina</taxon>
        <taxon>Dothideomycetes</taxon>
        <taxon>Pleosporomycetidae</taxon>
        <taxon>Pleosporales</taxon>
        <taxon>Pleosporineae</taxon>
        <taxon>Phaeosphaeriaceae</taxon>
        <taxon>Paraphoma</taxon>
    </lineage>
</organism>